<gene>
    <name evidence="1" type="ORF">METZ01_LOCUS76537</name>
</gene>
<dbReference type="AlphaFoldDB" id="A0A381UAR1"/>
<dbReference type="EMBL" id="UINC01005809">
    <property type="protein sequence ID" value="SVA23683.1"/>
    <property type="molecule type" value="Genomic_DNA"/>
</dbReference>
<evidence type="ECO:0000313" key="1">
    <source>
        <dbReference type="EMBL" id="SVA23683.1"/>
    </source>
</evidence>
<name>A0A381UAR1_9ZZZZ</name>
<accession>A0A381UAR1</accession>
<organism evidence="1">
    <name type="scientific">marine metagenome</name>
    <dbReference type="NCBI Taxonomy" id="408172"/>
    <lineage>
        <taxon>unclassified sequences</taxon>
        <taxon>metagenomes</taxon>
        <taxon>ecological metagenomes</taxon>
    </lineage>
</organism>
<protein>
    <submittedName>
        <fullName evidence="1">Uncharacterized protein</fullName>
    </submittedName>
</protein>
<reference evidence="1" key="1">
    <citation type="submission" date="2018-05" db="EMBL/GenBank/DDBJ databases">
        <authorList>
            <person name="Lanie J.A."/>
            <person name="Ng W.-L."/>
            <person name="Kazmierczak K.M."/>
            <person name="Andrzejewski T.M."/>
            <person name="Davidsen T.M."/>
            <person name="Wayne K.J."/>
            <person name="Tettelin H."/>
            <person name="Glass J.I."/>
            <person name="Rusch D."/>
            <person name="Podicherti R."/>
            <person name="Tsui H.-C.T."/>
            <person name="Winkler M.E."/>
        </authorList>
    </citation>
    <scope>NUCLEOTIDE SEQUENCE</scope>
</reference>
<proteinExistence type="predicted"/>
<sequence>MFSRATLCVGLSIMLVSASVGQTQEQERVYAGEGGMMFHPILLEKTADFEDVVTRVLDAMSNSADETRRAQAAGWKIYRATEPGPPEQTSVLYVFVIDPTVTEANYSIGELLRQELPLEAQELWEKFAASYAYSPSLLNLTLVADFTETELLPTAPEVP</sequence>